<evidence type="ECO:0000313" key="5">
    <source>
        <dbReference type="EMBL" id="OWK44293.1"/>
    </source>
</evidence>
<keyword evidence="6" id="KW-1185">Reference proteome</keyword>
<dbReference type="GO" id="GO:0005829">
    <property type="term" value="C:cytosol"/>
    <property type="evidence" value="ECO:0007669"/>
    <property type="project" value="TreeGrafter"/>
</dbReference>
<evidence type="ECO:0000259" key="3">
    <source>
        <dbReference type="Pfam" id="PF01648"/>
    </source>
</evidence>
<evidence type="ECO:0000259" key="4">
    <source>
        <dbReference type="Pfam" id="PF22624"/>
    </source>
</evidence>
<dbReference type="Proteomes" id="UP000214646">
    <property type="component" value="Unassembled WGS sequence"/>
</dbReference>
<reference evidence="6" key="1">
    <citation type="submission" date="2017-06" db="EMBL/GenBank/DDBJ databases">
        <title>Genome analysis of Fimbriiglobus ruber SP5, the first member of the order Planctomycetales with confirmed chitinolytic capability.</title>
        <authorList>
            <person name="Ravin N.V."/>
            <person name="Rakitin A.L."/>
            <person name="Ivanova A.A."/>
            <person name="Beletsky A.V."/>
            <person name="Kulichevskaya I.S."/>
            <person name="Mardanov A.V."/>
            <person name="Dedysh S.N."/>
        </authorList>
    </citation>
    <scope>NUCLEOTIDE SEQUENCE [LARGE SCALE GENOMIC DNA]</scope>
    <source>
        <strain evidence="6">SP5</strain>
    </source>
</reference>
<proteinExistence type="inferred from homology"/>
<accession>A0A225DTB3</accession>
<feature type="domain" description="4'-phosphopantetheinyl transferase N-terminal" evidence="4">
    <location>
        <begin position="42"/>
        <end position="119"/>
    </location>
</feature>
<dbReference type="GO" id="GO:0008897">
    <property type="term" value="F:holo-[acyl-carrier-protein] synthase activity"/>
    <property type="evidence" value="ECO:0007669"/>
    <property type="project" value="InterPro"/>
</dbReference>
<dbReference type="AlphaFoldDB" id="A0A225DTB3"/>
<dbReference type="InterPro" id="IPR055066">
    <property type="entry name" value="AASDHPPT_N"/>
</dbReference>
<dbReference type="InterPro" id="IPR037143">
    <property type="entry name" value="4-PPantetheinyl_Trfase_dom_sf"/>
</dbReference>
<dbReference type="SUPFAM" id="SSF56214">
    <property type="entry name" value="4'-phosphopantetheinyl transferase"/>
    <property type="match status" value="2"/>
</dbReference>
<dbReference type="GO" id="GO:0000287">
    <property type="term" value="F:magnesium ion binding"/>
    <property type="evidence" value="ECO:0007669"/>
    <property type="project" value="InterPro"/>
</dbReference>
<gene>
    <name evidence="5" type="ORF">FRUB_02225</name>
</gene>
<dbReference type="EMBL" id="NIDE01000003">
    <property type="protein sequence ID" value="OWK44293.1"/>
    <property type="molecule type" value="Genomic_DNA"/>
</dbReference>
<evidence type="ECO:0000256" key="2">
    <source>
        <dbReference type="ARBA" id="ARBA00022679"/>
    </source>
</evidence>
<dbReference type="PANTHER" id="PTHR12215">
    <property type="entry name" value="PHOSPHOPANTETHEINE TRANSFERASE"/>
    <property type="match status" value="1"/>
</dbReference>
<evidence type="ECO:0000313" key="6">
    <source>
        <dbReference type="Proteomes" id="UP000214646"/>
    </source>
</evidence>
<dbReference type="InterPro" id="IPR050559">
    <property type="entry name" value="P-Pant_transferase_sf"/>
</dbReference>
<protein>
    <submittedName>
        <fullName evidence="5">4'-phosphopantetheinyl transferase</fullName>
    </submittedName>
</protein>
<comment type="caution">
    <text evidence="5">The sequence shown here is derived from an EMBL/GenBank/DDBJ whole genome shotgun (WGS) entry which is preliminary data.</text>
</comment>
<dbReference type="Gene3D" id="3.90.470.20">
    <property type="entry name" value="4'-phosphopantetheinyl transferase domain"/>
    <property type="match status" value="2"/>
</dbReference>
<comment type="similarity">
    <text evidence="1">Belongs to the P-Pant transferase superfamily. Gsp/Sfp/HetI/AcpT family.</text>
</comment>
<name>A0A225DTB3_9BACT</name>
<feature type="domain" description="4'-phosphopantetheinyl transferase" evidence="3">
    <location>
        <begin position="124"/>
        <end position="228"/>
    </location>
</feature>
<dbReference type="GO" id="GO:0019878">
    <property type="term" value="P:lysine biosynthetic process via aminoadipic acid"/>
    <property type="evidence" value="ECO:0007669"/>
    <property type="project" value="TreeGrafter"/>
</dbReference>
<dbReference type="Pfam" id="PF01648">
    <property type="entry name" value="ACPS"/>
    <property type="match status" value="1"/>
</dbReference>
<sequence length="241" mass="26042">MHVVVRTLTKLPVAPLVLPANEVHVWQAPFDTLEVRPDEFATVLVADERKRAERYTHARARDQFLCGRGLLRGLLGAYTGVAPGDVPITVEPDGKPALGEGGRGLLFNISHTDGVAVFAVAGVRVGVDVEFRRTVANADGLVERYFAPAERKQYQNLPGELQPAGFLRGWTCKEAVLKGLGCGIRGLDRAVVDLDPRDRPAVVGPPETMSAWAVCCWEPTTSHVAAVAAACNELIFTNTHD</sequence>
<evidence type="ECO:0000256" key="1">
    <source>
        <dbReference type="ARBA" id="ARBA00010990"/>
    </source>
</evidence>
<dbReference type="InterPro" id="IPR008278">
    <property type="entry name" value="4-PPantetheinyl_Trfase_dom"/>
</dbReference>
<organism evidence="5 6">
    <name type="scientific">Fimbriiglobus ruber</name>
    <dbReference type="NCBI Taxonomy" id="1908690"/>
    <lineage>
        <taxon>Bacteria</taxon>
        <taxon>Pseudomonadati</taxon>
        <taxon>Planctomycetota</taxon>
        <taxon>Planctomycetia</taxon>
        <taxon>Gemmatales</taxon>
        <taxon>Gemmataceae</taxon>
        <taxon>Fimbriiglobus</taxon>
    </lineage>
</organism>
<dbReference type="PANTHER" id="PTHR12215:SF10">
    <property type="entry name" value="L-AMINOADIPATE-SEMIALDEHYDE DEHYDROGENASE-PHOSPHOPANTETHEINYL TRANSFERASE"/>
    <property type="match status" value="1"/>
</dbReference>
<dbReference type="Pfam" id="PF22624">
    <property type="entry name" value="AASDHPPT_N"/>
    <property type="match status" value="1"/>
</dbReference>
<keyword evidence="2 5" id="KW-0808">Transferase</keyword>